<dbReference type="OrthoDB" id="9802944at2"/>
<gene>
    <name evidence="7" type="ORF">IQ24_02228</name>
</gene>
<evidence type="ECO:0000259" key="6">
    <source>
        <dbReference type="PROSITE" id="PS50937"/>
    </source>
</evidence>
<dbReference type="GO" id="GO:0003677">
    <property type="term" value="F:DNA binding"/>
    <property type="evidence" value="ECO:0007669"/>
    <property type="project" value="UniProtKB-KW"/>
</dbReference>
<keyword evidence="8" id="KW-1185">Reference proteome</keyword>
<evidence type="ECO:0000313" key="8">
    <source>
        <dbReference type="Proteomes" id="UP000316225"/>
    </source>
</evidence>
<feature type="compositionally biased region" description="Basic and acidic residues" evidence="5">
    <location>
        <begin position="136"/>
        <end position="149"/>
    </location>
</feature>
<dbReference type="PANTHER" id="PTHR30204">
    <property type="entry name" value="REDOX-CYCLING DRUG-SENSING TRANSCRIPTIONAL ACTIVATOR SOXR"/>
    <property type="match status" value="1"/>
</dbReference>
<dbReference type="RefSeq" id="WP_145398029.1">
    <property type="nucleotide sequence ID" value="NZ_VLKU01000006.1"/>
</dbReference>
<feature type="coiled-coil region" evidence="4">
    <location>
        <begin position="77"/>
        <end position="104"/>
    </location>
</feature>
<evidence type="ECO:0000256" key="4">
    <source>
        <dbReference type="SAM" id="Coils"/>
    </source>
</evidence>
<dbReference type="InterPro" id="IPR015358">
    <property type="entry name" value="Tscrpt_reg_MerR_DNA-bd"/>
</dbReference>
<evidence type="ECO:0000256" key="3">
    <source>
        <dbReference type="ARBA" id="ARBA00023163"/>
    </source>
</evidence>
<dbReference type="Proteomes" id="UP000316225">
    <property type="component" value="Unassembled WGS sequence"/>
</dbReference>
<dbReference type="InterPro" id="IPR047057">
    <property type="entry name" value="MerR_fam"/>
</dbReference>
<comment type="caution">
    <text evidence="7">The sequence shown here is derived from an EMBL/GenBank/DDBJ whole genome shotgun (WGS) entry which is preliminary data.</text>
</comment>
<dbReference type="Gene3D" id="1.10.1660.10">
    <property type="match status" value="1"/>
</dbReference>
<feature type="domain" description="HTH merR-type" evidence="6">
    <location>
        <begin position="1"/>
        <end position="69"/>
    </location>
</feature>
<proteinExistence type="predicted"/>
<evidence type="ECO:0000313" key="7">
    <source>
        <dbReference type="EMBL" id="TWI33861.1"/>
    </source>
</evidence>
<organism evidence="7 8">
    <name type="scientific">Paracoccus sulfuroxidans</name>
    <dbReference type="NCBI Taxonomy" id="384678"/>
    <lineage>
        <taxon>Bacteria</taxon>
        <taxon>Pseudomonadati</taxon>
        <taxon>Pseudomonadota</taxon>
        <taxon>Alphaproteobacteria</taxon>
        <taxon>Rhodobacterales</taxon>
        <taxon>Paracoccaceae</taxon>
        <taxon>Paracoccus</taxon>
    </lineage>
</organism>
<evidence type="ECO:0000256" key="5">
    <source>
        <dbReference type="SAM" id="MobiDB-lite"/>
    </source>
</evidence>
<dbReference type="Pfam" id="PF09278">
    <property type="entry name" value="MerR-DNA-bind"/>
    <property type="match status" value="1"/>
</dbReference>
<dbReference type="AlphaFoldDB" id="A0A562NPB1"/>
<dbReference type="Pfam" id="PF00376">
    <property type="entry name" value="MerR"/>
    <property type="match status" value="1"/>
</dbReference>
<dbReference type="PROSITE" id="PS50937">
    <property type="entry name" value="HTH_MERR_2"/>
    <property type="match status" value="1"/>
</dbReference>
<protein>
    <submittedName>
        <fullName evidence="7">DNA-binding transcriptional MerR regulator</fullName>
    </submittedName>
</protein>
<evidence type="ECO:0000256" key="1">
    <source>
        <dbReference type="ARBA" id="ARBA00023015"/>
    </source>
</evidence>
<keyword evidence="2 7" id="KW-0238">DNA-binding</keyword>
<dbReference type="SUPFAM" id="SSF46955">
    <property type="entry name" value="Putative DNA-binding domain"/>
    <property type="match status" value="1"/>
</dbReference>
<dbReference type="InterPro" id="IPR009061">
    <property type="entry name" value="DNA-bd_dom_put_sf"/>
</dbReference>
<dbReference type="GO" id="GO:0003700">
    <property type="term" value="F:DNA-binding transcription factor activity"/>
    <property type="evidence" value="ECO:0007669"/>
    <property type="project" value="InterPro"/>
</dbReference>
<dbReference type="PRINTS" id="PR00040">
    <property type="entry name" value="HTHMERR"/>
</dbReference>
<dbReference type="EMBL" id="VLKU01000006">
    <property type="protein sequence ID" value="TWI33861.1"/>
    <property type="molecule type" value="Genomic_DNA"/>
</dbReference>
<sequence length="149" mass="16560">MLDISEVSRRSGLPASTLRYYEEVGLISSAGRRGLRRIFEEAVLTRLSLISLGQAAGFSLTEIGQMLGATGTPSIDREQLVRKADELDRKIRELTALRDGLRHTASCTAPSHLECPTFQRLMRDATTHVVKGRARRAQDRRAAKDKTPK</sequence>
<evidence type="ECO:0000256" key="2">
    <source>
        <dbReference type="ARBA" id="ARBA00023125"/>
    </source>
</evidence>
<dbReference type="SMART" id="SM00422">
    <property type="entry name" value="HTH_MERR"/>
    <property type="match status" value="1"/>
</dbReference>
<keyword evidence="4" id="KW-0175">Coiled coil</keyword>
<feature type="region of interest" description="Disordered" evidence="5">
    <location>
        <begin position="130"/>
        <end position="149"/>
    </location>
</feature>
<name>A0A562NPB1_9RHOB</name>
<dbReference type="CDD" id="cd04781">
    <property type="entry name" value="HTH_MerR-like_sg6"/>
    <property type="match status" value="1"/>
</dbReference>
<keyword evidence="3" id="KW-0804">Transcription</keyword>
<keyword evidence="1" id="KW-0805">Transcription regulation</keyword>
<accession>A0A562NPB1</accession>
<dbReference type="InterPro" id="IPR000551">
    <property type="entry name" value="MerR-type_HTH_dom"/>
</dbReference>
<dbReference type="PANTHER" id="PTHR30204:SF97">
    <property type="entry name" value="MERR FAMILY REGULATORY PROTEIN"/>
    <property type="match status" value="1"/>
</dbReference>
<reference evidence="7 8" key="1">
    <citation type="journal article" date="2015" name="Stand. Genomic Sci.">
        <title>Genomic Encyclopedia of Bacterial and Archaeal Type Strains, Phase III: the genomes of soil and plant-associated and newly described type strains.</title>
        <authorList>
            <person name="Whitman W.B."/>
            <person name="Woyke T."/>
            <person name="Klenk H.P."/>
            <person name="Zhou Y."/>
            <person name="Lilburn T.G."/>
            <person name="Beck B.J."/>
            <person name="De Vos P."/>
            <person name="Vandamme P."/>
            <person name="Eisen J.A."/>
            <person name="Garrity G."/>
            <person name="Hugenholtz P."/>
            <person name="Kyrpides N.C."/>
        </authorList>
    </citation>
    <scope>NUCLEOTIDE SEQUENCE [LARGE SCALE GENOMIC DNA]</scope>
    <source>
        <strain evidence="7 8">CGMCC 1.5364</strain>
    </source>
</reference>